<dbReference type="Proteomes" id="UP000198403">
    <property type="component" value="Unassembled WGS sequence"/>
</dbReference>
<dbReference type="AlphaFoldDB" id="A0A238VZD1"/>
<reference evidence="3 4" key="1">
    <citation type="submission" date="2017-06" db="EMBL/GenBank/DDBJ databases">
        <authorList>
            <person name="Kim H.J."/>
            <person name="Triplett B.A."/>
        </authorList>
    </citation>
    <scope>NUCLEOTIDE SEQUENCE [LARGE SCALE GENOMIC DNA]</scope>
    <source>
        <strain evidence="3 4">DSM 44272</strain>
    </source>
</reference>
<organism evidence="3 4">
    <name type="scientific">Blastococcus mobilis</name>
    <dbReference type="NCBI Taxonomy" id="1938746"/>
    <lineage>
        <taxon>Bacteria</taxon>
        <taxon>Bacillati</taxon>
        <taxon>Actinomycetota</taxon>
        <taxon>Actinomycetes</taxon>
        <taxon>Geodermatophilales</taxon>
        <taxon>Geodermatophilaceae</taxon>
        <taxon>Blastococcus</taxon>
    </lineage>
</organism>
<dbReference type="OrthoDB" id="3827100at2"/>
<dbReference type="EMBL" id="FZNO01000005">
    <property type="protein sequence ID" value="SNR39705.1"/>
    <property type="molecule type" value="Genomic_DNA"/>
</dbReference>
<evidence type="ECO:0000256" key="2">
    <source>
        <dbReference type="SAM" id="Phobius"/>
    </source>
</evidence>
<sequence length="226" mass="22869">MPVRRPFARLLWWTGTLGAGVLAVVGGLALRGPGLVGVGIAGTLAACIAVGIARDAPGRDRRSVVESAVQASCWTVGVLLGLAGAAALAGGSVALLAGGACGIAWLVRHVARSRPSAASGAEVLRRPVPPPAGPMAAAPSPLSALTTSALGREWMRTTAGLGGRLTPADRAALVQRRQETLDELERRDPAGFTRWLATGPASGSDPATYIHARPVRDDPTAGTDAA</sequence>
<keyword evidence="2" id="KW-1133">Transmembrane helix</keyword>
<dbReference type="RefSeq" id="WP_089335790.1">
    <property type="nucleotide sequence ID" value="NZ_FZNO01000005.1"/>
</dbReference>
<protein>
    <submittedName>
        <fullName evidence="3">Uncharacterized protein</fullName>
    </submittedName>
</protein>
<keyword evidence="4" id="KW-1185">Reference proteome</keyword>
<accession>A0A238VZD1</accession>
<keyword evidence="2" id="KW-0472">Membrane</keyword>
<keyword evidence="2" id="KW-0812">Transmembrane</keyword>
<gene>
    <name evidence="3" type="ORF">SAMN06272737_105205</name>
</gene>
<evidence type="ECO:0000313" key="4">
    <source>
        <dbReference type="Proteomes" id="UP000198403"/>
    </source>
</evidence>
<feature type="transmembrane region" description="Helical" evidence="2">
    <location>
        <begin position="35"/>
        <end position="53"/>
    </location>
</feature>
<feature type="transmembrane region" description="Helical" evidence="2">
    <location>
        <begin position="7"/>
        <end position="29"/>
    </location>
</feature>
<evidence type="ECO:0000256" key="1">
    <source>
        <dbReference type="SAM" id="MobiDB-lite"/>
    </source>
</evidence>
<name>A0A238VZD1_9ACTN</name>
<feature type="transmembrane region" description="Helical" evidence="2">
    <location>
        <begin position="74"/>
        <end position="107"/>
    </location>
</feature>
<evidence type="ECO:0000313" key="3">
    <source>
        <dbReference type="EMBL" id="SNR39705.1"/>
    </source>
</evidence>
<proteinExistence type="predicted"/>
<feature type="region of interest" description="Disordered" evidence="1">
    <location>
        <begin position="192"/>
        <end position="226"/>
    </location>
</feature>